<dbReference type="PANTHER" id="PTHR38340:SF1">
    <property type="entry name" value="S-LAYER PROTEIN"/>
    <property type="match status" value="1"/>
</dbReference>
<dbReference type="PROSITE" id="PS00330">
    <property type="entry name" value="HEMOLYSIN_CALCIUM"/>
    <property type="match status" value="2"/>
</dbReference>
<evidence type="ECO:0008006" key="5">
    <source>
        <dbReference type="Google" id="ProtNLM"/>
    </source>
</evidence>
<dbReference type="GO" id="GO:0005576">
    <property type="term" value="C:extracellular region"/>
    <property type="evidence" value="ECO:0007669"/>
    <property type="project" value="UniProtKB-SubCell"/>
</dbReference>
<protein>
    <recommendedName>
        <fullName evidence="5">Peptidase M10 serralysin C-terminal domain-containing protein</fullName>
    </recommendedName>
</protein>
<dbReference type="PANTHER" id="PTHR38340">
    <property type="entry name" value="S-LAYER PROTEIN"/>
    <property type="match status" value="1"/>
</dbReference>
<reference evidence="3 4" key="1">
    <citation type="submission" date="2018-05" db="EMBL/GenBank/DDBJ databases">
        <title>Zavarzinia sp. HR-AS.</title>
        <authorList>
            <person name="Lee Y."/>
            <person name="Jeon C.O."/>
        </authorList>
    </citation>
    <scope>NUCLEOTIDE SEQUENCE [LARGE SCALE GENOMIC DNA]</scope>
    <source>
        <strain evidence="3 4">HR-AS</strain>
    </source>
</reference>
<dbReference type="Gene3D" id="2.150.10.10">
    <property type="entry name" value="Serralysin-like metalloprotease, C-terminal"/>
    <property type="match status" value="1"/>
</dbReference>
<dbReference type="InterPro" id="IPR011049">
    <property type="entry name" value="Serralysin-like_metalloprot_C"/>
</dbReference>
<dbReference type="Pfam" id="PF00353">
    <property type="entry name" value="HemolysinCabind"/>
    <property type="match status" value="1"/>
</dbReference>
<gene>
    <name evidence="3" type="ORF">DKG74_10260</name>
</gene>
<evidence type="ECO:0000256" key="1">
    <source>
        <dbReference type="ARBA" id="ARBA00004613"/>
    </source>
</evidence>
<dbReference type="InterPro" id="IPR018511">
    <property type="entry name" value="Hemolysin-typ_Ca-bd_CS"/>
</dbReference>
<comment type="caution">
    <text evidence="3">The sequence shown here is derived from an EMBL/GenBank/DDBJ whole genome shotgun (WGS) entry which is preliminary data.</text>
</comment>
<dbReference type="InterPro" id="IPR050557">
    <property type="entry name" value="RTX_toxin/Mannuronan_C5-epim"/>
</dbReference>
<evidence type="ECO:0000313" key="3">
    <source>
        <dbReference type="EMBL" id="PWR22985.1"/>
    </source>
</evidence>
<dbReference type="GO" id="GO:0005509">
    <property type="term" value="F:calcium ion binding"/>
    <property type="evidence" value="ECO:0007669"/>
    <property type="project" value="InterPro"/>
</dbReference>
<dbReference type="PRINTS" id="PR00313">
    <property type="entry name" value="CABNDNGRPT"/>
</dbReference>
<accession>A0A317ECP3</accession>
<proteinExistence type="predicted"/>
<name>A0A317ECP3_9PROT</name>
<organism evidence="3 4">
    <name type="scientific">Zavarzinia aquatilis</name>
    <dbReference type="NCBI Taxonomy" id="2211142"/>
    <lineage>
        <taxon>Bacteria</taxon>
        <taxon>Pseudomonadati</taxon>
        <taxon>Pseudomonadota</taxon>
        <taxon>Alphaproteobacteria</taxon>
        <taxon>Rhodospirillales</taxon>
        <taxon>Zavarziniaceae</taxon>
        <taxon>Zavarzinia</taxon>
    </lineage>
</organism>
<dbReference type="SUPFAM" id="SSF51120">
    <property type="entry name" value="beta-Roll"/>
    <property type="match status" value="1"/>
</dbReference>
<evidence type="ECO:0000313" key="4">
    <source>
        <dbReference type="Proteomes" id="UP000245461"/>
    </source>
</evidence>
<evidence type="ECO:0000256" key="2">
    <source>
        <dbReference type="ARBA" id="ARBA00022525"/>
    </source>
</evidence>
<dbReference type="EMBL" id="QGLE01000005">
    <property type="protein sequence ID" value="PWR22985.1"/>
    <property type="molecule type" value="Genomic_DNA"/>
</dbReference>
<keyword evidence="4" id="KW-1185">Reference proteome</keyword>
<dbReference type="Proteomes" id="UP000245461">
    <property type="component" value="Unassembled WGS sequence"/>
</dbReference>
<keyword evidence="2" id="KW-0964">Secreted</keyword>
<dbReference type="InterPro" id="IPR001343">
    <property type="entry name" value="Hemolysn_Ca-bd"/>
</dbReference>
<dbReference type="AlphaFoldDB" id="A0A317ECP3"/>
<sequence>MDTVTVNAGAPGQVRLTFTSSQVGNGNANDSNTMANQDGGLAVRLQAEDGADMLTGAVTRVDDEGITFVGGAGVTFDVRDLVSGAARGDMFGAVALGTSARDAMAADLAGKAYYFNAGQGNDMVTGGTGADFLVGGGGDDILRGGRGDDSLLGGGGADRLAGSSGLDRFIYTSTADSGMTAATRDLVTDFGTGDLIVLTAIDADSTTMANDAFVFIGTDAFGNVAGQLRQFDDGTDTFIEGDVNGDGMADFQVQLAGNLMLAATDFLL</sequence>
<comment type="subcellular location">
    <subcellularLocation>
        <location evidence="1">Secreted</location>
    </subcellularLocation>
</comment>